<organism evidence="3 4">
    <name type="scientific">Larkinella punicea</name>
    <dbReference type="NCBI Taxonomy" id="2315727"/>
    <lineage>
        <taxon>Bacteria</taxon>
        <taxon>Pseudomonadati</taxon>
        <taxon>Bacteroidota</taxon>
        <taxon>Cytophagia</taxon>
        <taxon>Cytophagales</taxon>
        <taxon>Spirosomataceae</taxon>
        <taxon>Larkinella</taxon>
    </lineage>
</organism>
<dbReference type="InterPro" id="IPR012373">
    <property type="entry name" value="Ferrdict_sens_TM"/>
</dbReference>
<evidence type="ECO:0000313" key="3">
    <source>
        <dbReference type="EMBL" id="RCR68582.1"/>
    </source>
</evidence>
<evidence type="ECO:0000313" key="4">
    <source>
        <dbReference type="Proteomes" id="UP000253383"/>
    </source>
</evidence>
<evidence type="ECO:0000259" key="1">
    <source>
        <dbReference type="Pfam" id="PF04773"/>
    </source>
</evidence>
<dbReference type="RefSeq" id="WP_114407001.1">
    <property type="nucleotide sequence ID" value="NZ_QOWE01000012.1"/>
</dbReference>
<gene>
    <name evidence="3" type="ORF">DUE52_15820</name>
</gene>
<sequence length="360" mass="40957">MFNYAYFTVEEFLKDDWFREWVLAPTHQTDAFWNEWVRLHPEQQATIDQARALLRTLEMPHQPVSNAERDEVIRETWAKIRQKQEPSVRTIPLWNWSRMAAAVFVLAGLGWAAILYQNRTQFSVLPGLVSTQAHDQITVTNPTLQPLVVPLPDGSRVTLSPAASLHYDKRFTETERRTFLKGEAFFEVARNPARPFLVITEKLVTRVLGTSFWVKAEAGMPESRVIVKTGKVSVFRTRDLEQKQAKPEGVVLTPNQQVALTEADNRFAKSLIAQPVPIKTAGQPSEISYAETPAPQIFQALSQTYGIDILYDDELLKHCQITATLADESLFEKLDLLCRSIHATYEVIDTQIVIYSKGCK</sequence>
<dbReference type="InterPro" id="IPR032508">
    <property type="entry name" value="FecR_C"/>
</dbReference>
<name>A0A368JM39_9BACT</name>
<dbReference type="Pfam" id="PF04773">
    <property type="entry name" value="FecR"/>
    <property type="match status" value="1"/>
</dbReference>
<dbReference type="AlphaFoldDB" id="A0A368JM39"/>
<protein>
    <submittedName>
        <fullName evidence="3">FecR family protein</fullName>
    </submittedName>
</protein>
<accession>A0A368JM39</accession>
<reference evidence="3 4" key="1">
    <citation type="submission" date="2018-07" db="EMBL/GenBank/DDBJ databases">
        <title>Genome analysis of Larkinella rosea.</title>
        <authorList>
            <person name="Zhou Z."/>
            <person name="Wang G."/>
        </authorList>
    </citation>
    <scope>NUCLEOTIDE SEQUENCE [LARGE SCALE GENOMIC DNA]</scope>
    <source>
        <strain evidence="4">zzj9</strain>
    </source>
</reference>
<dbReference type="Gene3D" id="2.60.120.1440">
    <property type="match status" value="1"/>
</dbReference>
<dbReference type="InterPro" id="IPR006860">
    <property type="entry name" value="FecR"/>
</dbReference>
<dbReference type="Gene3D" id="3.55.50.30">
    <property type="match status" value="1"/>
</dbReference>
<proteinExistence type="predicted"/>
<keyword evidence="4" id="KW-1185">Reference proteome</keyword>
<dbReference type="Proteomes" id="UP000253383">
    <property type="component" value="Unassembled WGS sequence"/>
</dbReference>
<feature type="domain" description="FecR protein" evidence="1">
    <location>
        <begin position="148"/>
        <end position="232"/>
    </location>
</feature>
<dbReference type="GO" id="GO:0016989">
    <property type="term" value="F:sigma factor antagonist activity"/>
    <property type="evidence" value="ECO:0007669"/>
    <property type="project" value="TreeGrafter"/>
</dbReference>
<dbReference type="EMBL" id="QOWE01000012">
    <property type="protein sequence ID" value="RCR68582.1"/>
    <property type="molecule type" value="Genomic_DNA"/>
</dbReference>
<dbReference type="PIRSF" id="PIRSF018266">
    <property type="entry name" value="FecR"/>
    <property type="match status" value="1"/>
</dbReference>
<dbReference type="PANTHER" id="PTHR30273">
    <property type="entry name" value="PERIPLASMIC SIGNAL SENSOR AND SIGMA FACTOR ACTIVATOR FECR-RELATED"/>
    <property type="match status" value="1"/>
</dbReference>
<comment type="caution">
    <text evidence="3">The sequence shown here is derived from an EMBL/GenBank/DDBJ whole genome shotgun (WGS) entry which is preliminary data.</text>
</comment>
<dbReference type="OrthoDB" id="1099916at2"/>
<evidence type="ECO:0000259" key="2">
    <source>
        <dbReference type="Pfam" id="PF16344"/>
    </source>
</evidence>
<feature type="domain" description="Protein FecR C-terminal" evidence="2">
    <location>
        <begin position="288"/>
        <end position="354"/>
    </location>
</feature>
<dbReference type="PANTHER" id="PTHR30273:SF2">
    <property type="entry name" value="PROTEIN FECR"/>
    <property type="match status" value="1"/>
</dbReference>
<dbReference type="Pfam" id="PF16344">
    <property type="entry name" value="FecR_C"/>
    <property type="match status" value="1"/>
</dbReference>